<dbReference type="EC" id="1.-.-.-" evidence="4"/>
<dbReference type="GO" id="GO:0016491">
    <property type="term" value="F:oxidoreductase activity"/>
    <property type="evidence" value="ECO:0007669"/>
    <property type="project" value="UniProtKB-KW"/>
</dbReference>
<comment type="similarity">
    <text evidence="1">Belongs to the NAD(P)H dehydrogenase (quinone) family.</text>
</comment>
<dbReference type="PANTHER" id="PTHR10204:SF34">
    <property type="entry name" value="NAD(P)H DEHYDROGENASE [QUINONE] 1 ISOFORM 1"/>
    <property type="match status" value="1"/>
</dbReference>
<keyword evidence="2 4" id="KW-0560">Oxidoreductase</keyword>
<reference evidence="5" key="1">
    <citation type="journal article" date="2019" name="Int. J. Syst. Evol. Microbiol.">
        <title>The Global Catalogue of Microorganisms (GCM) 10K type strain sequencing project: providing services to taxonomists for standard genome sequencing and annotation.</title>
        <authorList>
            <consortium name="The Broad Institute Genomics Platform"/>
            <consortium name="The Broad Institute Genome Sequencing Center for Infectious Disease"/>
            <person name="Wu L."/>
            <person name="Ma J."/>
        </authorList>
    </citation>
    <scope>NUCLEOTIDE SEQUENCE [LARGE SCALE GENOMIC DNA]</scope>
    <source>
        <strain evidence="5">CGMCC 1.15474</strain>
    </source>
</reference>
<dbReference type="Proteomes" id="UP001597318">
    <property type="component" value="Unassembled WGS sequence"/>
</dbReference>
<name>A0ABW5C599_9BACI</name>
<dbReference type="SUPFAM" id="SSF52218">
    <property type="entry name" value="Flavoproteins"/>
    <property type="match status" value="1"/>
</dbReference>
<evidence type="ECO:0000256" key="1">
    <source>
        <dbReference type="ARBA" id="ARBA00006252"/>
    </source>
</evidence>
<organism evidence="4 5">
    <name type="scientific">Metabacillus endolithicus</name>
    <dbReference type="NCBI Taxonomy" id="1535204"/>
    <lineage>
        <taxon>Bacteria</taxon>
        <taxon>Bacillati</taxon>
        <taxon>Bacillota</taxon>
        <taxon>Bacilli</taxon>
        <taxon>Bacillales</taxon>
        <taxon>Bacillaceae</taxon>
        <taxon>Metabacillus</taxon>
    </lineage>
</organism>
<protein>
    <submittedName>
        <fullName evidence="4">NAD(P)H-dependent oxidoreductase</fullName>
        <ecNumber evidence="4">1.-.-.-</ecNumber>
        <ecNumber evidence="4">1.6.99.-</ecNumber>
    </submittedName>
</protein>
<evidence type="ECO:0000313" key="5">
    <source>
        <dbReference type="Proteomes" id="UP001597318"/>
    </source>
</evidence>
<gene>
    <name evidence="4" type="ORF">ACFSKK_20870</name>
</gene>
<sequence length="193" mass="22456">MKTLIILAHPSKNSFNASISYEVEMHLTNKGHEVRVRDLYALKFNPVLEEDNHTNFSQNKITEEMIEEQKNILWAENLVFIYPTWWCGMPAILKGYFDRVFTNGFAFRYEHLKGAEGLLKEKKCVVFQTTSQTEDFMKPNQLISSMETSMDVGILDYCGINVITHKFFYSVPNVDKEAREKMLKEVKSIVDIL</sequence>
<evidence type="ECO:0000259" key="3">
    <source>
        <dbReference type="Pfam" id="PF02525"/>
    </source>
</evidence>
<keyword evidence="5" id="KW-1185">Reference proteome</keyword>
<dbReference type="InterPro" id="IPR003680">
    <property type="entry name" value="Flavodoxin_fold"/>
</dbReference>
<evidence type="ECO:0000313" key="4">
    <source>
        <dbReference type="EMBL" id="MFD2216128.1"/>
    </source>
</evidence>
<dbReference type="InterPro" id="IPR029039">
    <property type="entry name" value="Flavoprotein-like_sf"/>
</dbReference>
<dbReference type="RefSeq" id="WP_379053100.1">
    <property type="nucleotide sequence ID" value="NZ_JBHUIK010000006.1"/>
</dbReference>
<dbReference type="Pfam" id="PF02525">
    <property type="entry name" value="Flavodoxin_2"/>
    <property type="match status" value="1"/>
</dbReference>
<dbReference type="InterPro" id="IPR051545">
    <property type="entry name" value="NAD(P)H_dehydrogenase_qn"/>
</dbReference>
<dbReference type="EMBL" id="JBHUIK010000006">
    <property type="protein sequence ID" value="MFD2216128.1"/>
    <property type="molecule type" value="Genomic_DNA"/>
</dbReference>
<feature type="domain" description="Flavodoxin-like fold" evidence="3">
    <location>
        <begin position="1"/>
        <end position="188"/>
    </location>
</feature>
<dbReference type="EC" id="1.6.99.-" evidence="4"/>
<proteinExistence type="inferred from homology"/>
<evidence type="ECO:0000256" key="2">
    <source>
        <dbReference type="ARBA" id="ARBA00023002"/>
    </source>
</evidence>
<dbReference type="Gene3D" id="3.40.50.360">
    <property type="match status" value="1"/>
</dbReference>
<dbReference type="PANTHER" id="PTHR10204">
    <property type="entry name" value="NAD P H OXIDOREDUCTASE-RELATED"/>
    <property type="match status" value="1"/>
</dbReference>
<comment type="caution">
    <text evidence="4">The sequence shown here is derived from an EMBL/GenBank/DDBJ whole genome shotgun (WGS) entry which is preliminary data.</text>
</comment>
<accession>A0ABW5C599</accession>